<organism evidence="2 3">
    <name type="scientific">Niallia taxi</name>
    <dbReference type="NCBI Taxonomy" id="2499688"/>
    <lineage>
        <taxon>Bacteria</taxon>
        <taxon>Bacillati</taxon>
        <taxon>Bacillota</taxon>
        <taxon>Bacilli</taxon>
        <taxon>Bacillales</taxon>
        <taxon>Bacillaceae</taxon>
        <taxon>Niallia</taxon>
    </lineage>
</organism>
<accession>A0A437K5P3</accession>
<dbReference type="AlphaFoldDB" id="A0A437K5P3"/>
<feature type="transmembrane region" description="Helical" evidence="1">
    <location>
        <begin position="68"/>
        <end position="88"/>
    </location>
</feature>
<comment type="caution">
    <text evidence="2">The sequence shown here is derived from an EMBL/GenBank/DDBJ whole genome shotgun (WGS) entry which is preliminary data.</text>
</comment>
<evidence type="ECO:0000313" key="3">
    <source>
        <dbReference type="Proteomes" id="UP000288024"/>
    </source>
</evidence>
<evidence type="ECO:0000313" key="2">
    <source>
        <dbReference type="EMBL" id="RVT58251.1"/>
    </source>
</evidence>
<feature type="transmembrane region" description="Helical" evidence="1">
    <location>
        <begin position="127"/>
        <end position="150"/>
    </location>
</feature>
<feature type="transmembrane region" description="Helical" evidence="1">
    <location>
        <begin position="95"/>
        <end position="115"/>
    </location>
</feature>
<gene>
    <name evidence="2" type="ORF">EM808_22295</name>
</gene>
<reference evidence="2 3" key="1">
    <citation type="submission" date="2019-01" db="EMBL/GenBank/DDBJ databases">
        <title>Bacillus sp. M5HDSG1-1, whole genome shotgun sequence.</title>
        <authorList>
            <person name="Tuo L."/>
        </authorList>
    </citation>
    <scope>NUCLEOTIDE SEQUENCE [LARGE SCALE GENOMIC DNA]</scope>
    <source>
        <strain evidence="2 3">M5HDSG1-1</strain>
    </source>
</reference>
<evidence type="ECO:0000256" key="1">
    <source>
        <dbReference type="SAM" id="Phobius"/>
    </source>
</evidence>
<dbReference type="NCBIfam" id="NF041644">
    <property type="entry name" value="CBO0543_fam"/>
    <property type="match status" value="1"/>
</dbReference>
<dbReference type="Proteomes" id="UP000288024">
    <property type="component" value="Unassembled WGS sequence"/>
</dbReference>
<evidence type="ECO:0008006" key="4">
    <source>
        <dbReference type="Google" id="ProtNLM"/>
    </source>
</evidence>
<name>A0A437K5P3_9BACI</name>
<dbReference type="EMBL" id="RZTZ01000013">
    <property type="protein sequence ID" value="RVT58251.1"/>
    <property type="molecule type" value="Genomic_DNA"/>
</dbReference>
<dbReference type="RefSeq" id="WP_127740931.1">
    <property type="nucleotide sequence ID" value="NZ_RZTZ01000013.1"/>
</dbReference>
<keyword evidence="1" id="KW-1133">Transmembrane helix</keyword>
<sequence length="161" mass="19125">MQKEAWILLLLWAAALIVLFRYFRKSNKRLAQMVFLCSQSIAWVYEFIQIKLHLVKFPYREFPFATDLSFSLHYMIFPTIGMLFILHYPQGTNKLRVMVHFLVFGLIIPTYSVVVERTTSLVEYLHWNWLLGFCSSIMMLVILRIVACWFQKGMVTEKAMK</sequence>
<protein>
    <recommendedName>
        <fullName evidence="4">Integral membrane protein</fullName>
    </recommendedName>
</protein>
<feature type="transmembrane region" description="Helical" evidence="1">
    <location>
        <begin position="6"/>
        <end position="23"/>
    </location>
</feature>
<keyword evidence="1" id="KW-0472">Membrane</keyword>
<keyword evidence="1" id="KW-0812">Transmembrane</keyword>
<keyword evidence="3" id="KW-1185">Reference proteome</keyword>
<dbReference type="InterPro" id="IPR048147">
    <property type="entry name" value="CBO0543-like"/>
</dbReference>
<feature type="transmembrane region" description="Helical" evidence="1">
    <location>
        <begin position="30"/>
        <end position="48"/>
    </location>
</feature>
<proteinExistence type="predicted"/>